<dbReference type="Proteomes" id="UP000636479">
    <property type="component" value="Unassembled WGS sequence"/>
</dbReference>
<organism evidence="2 3">
    <name type="scientific">Mycena indigotica</name>
    <dbReference type="NCBI Taxonomy" id="2126181"/>
    <lineage>
        <taxon>Eukaryota</taxon>
        <taxon>Fungi</taxon>
        <taxon>Dikarya</taxon>
        <taxon>Basidiomycota</taxon>
        <taxon>Agaricomycotina</taxon>
        <taxon>Agaricomycetes</taxon>
        <taxon>Agaricomycetidae</taxon>
        <taxon>Agaricales</taxon>
        <taxon>Marasmiineae</taxon>
        <taxon>Mycenaceae</taxon>
        <taxon>Mycena</taxon>
    </lineage>
</organism>
<gene>
    <name evidence="2" type="ORF">MIND_00183400</name>
</gene>
<feature type="signal peptide" evidence="1">
    <location>
        <begin position="1"/>
        <end position="18"/>
    </location>
</feature>
<dbReference type="GeneID" id="59341263"/>
<dbReference type="RefSeq" id="XP_037223842.1">
    <property type="nucleotide sequence ID" value="XM_037358747.1"/>
</dbReference>
<keyword evidence="1" id="KW-0732">Signal</keyword>
<accession>A0A8H6T6L5</accession>
<dbReference type="AlphaFoldDB" id="A0A8H6T6L5"/>
<protein>
    <submittedName>
        <fullName evidence="2">Uncharacterized protein</fullName>
    </submittedName>
</protein>
<evidence type="ECO:0000256" key="1">
    <source>
        <dbReference type="SAM" id="SignalP"/>
    </source>
</evidence>
<proteinExistence type="predicted"/>
<comment type="caution">
    <text evidence="2">The sequence shown here is derived from an EMBL/GenBank/DDBJ whole genome shotgun (WGS) entry which is preliminary data.</text>
</comment>
<dbReference type="EMBL" id="JACAZF010000002">
    <property type="protein sequence ID" value="KAF7311734.1"/>
    <property type="molecule type" value="Genomic_DNA"/>
</dbReference>
<sequence length="96" mass="9685">MKLFLLSASALLLSAVCASPIPDEAGKHHHPHTTIPICVNPGGPIINKSTVTVPGGVSSGTVQVTQSVPGARRQYAPAPSPSISLCINPGGPIKTA</sequence>
<feature type="chain" id="PRO_5034905632" evidence="1">
    <location>
        <begin position="19"/>
        <end position="96"/>
    </location>
</feature>
<evidence type="ECO:0000313" key="3">
    <source>
        <dbReference type="Proteomes" id="UP000636479"/>
    </source>
</evidence>
<reference evidence="2" key="1">
    <citation type="submission" date="2020-05" db="EMBL/GenBank/DDBJ databases">
        <title>Mycena genomes resolve the evolution of fungal bioluminescence.</title>
        <authorList>
            <person name="Tsai I.J."/>
        </authorList>
    </citation>
    <scope>NUCLEOTIDE SEQUENCE</scope>
    <source>
        <strain evidence="2">171206Taipei</strain>
    </source>
</reference>
<keyword evidence="3" id="KW-1185">Reference proteome</keyword>
<evidence type="ECO:0000313" key="2">
    <source>
        <dbReference type="EMBL" id="KAF7311734.1"/>
    </source>
</evidence>
<name>A0A8H6T6L5_9AGAR</name>